<dbReference type="AlphaFoldDB" id="A0A800MXE3"/>
<dbReference type="OrthoDB" id="2640510at2"/>
<comment type="caution">
    <text evidence="2">The sequence shown here is derived from an EMBL/GenBank/DDBJ whole genome shotgun (WGS) entry which is preliminary data.</text>
</comment>
<keyword evidence="1" id="KW-1133">Transmembrane helix</keyword>
<evidence type="ECO:0008006" key="4">
    <source>
        <dbReference type="Google" id="ProtNLM"/>
    </source>
</evidence>
<reference evidence="2 3" key="1">
    <citation type="journal article" date="2020" name="G3 (Bethesda)">
        <title>Whole Genome Sequencing and Comparative Genomics of Two Nematicidal Bacillus Strains Reveals a Wide Range of Possible Virulence Factors.</title>
        <authorList>
            <person name="Susic N."/>
            <person name="Janezic S."/>
            <person name="Rupnik M."/>
            <person name="Geric Stare B."/>
        </authorList>
    </citation>
    <scope>NUCLEOTIDE SEQUENCE [LARGE SCALE GENOMIC DNA]</scope>
    <source>
        <strain evidence="2 3">I-1582</strain>
    </source>
</reference>
<dbReference type="InterPro" id="IPR025032">
    <property type="entry name" value="DUF3949"/>
</dbReference>
<dbReference type="RefSeq" id="WP_159344975.1">
    <property type="nucleotide sequence ID" value="NZ_JBALOT010000051.1"/>
</dbReference>
<dbReference type="Proteomes" id="UP000465778">
    <property type="component" value="Unassembled WGS sequence"/>
</dbReference>
<organism evidence="2 3">
    <name type="scientific">Cytobacillus firmus</name>
    <name type="common">Bacillus firmus</name>
    <dbReference type="NCBI Taxonomy" id="1399"/>
    <lineage>
        <taxon>Bacteria</taxon>
        <taxon>Bacillati</taxon>
        <taxon>Bacillota</taxon>
        <taxon>Bacilli</taxon>
        <taxon>Bacillales</taxon>
        <taxon>Bacillaceae</taxon>
        <taxon>Cytobacillus</taxon>
    </lineage>
</organism>
<name>A0A800MXE3_CYTFI</name>
<sequence>MELTRRVLNVFDDFWGIVGLYVLFSLLILPMQYRFLVNLKEMEAKNKAKGKTQGEMYDSMRVDELVLHENMQGNPIFFLANLLASVIYRIKH</sequence>
<accession>A0A800MXE3</accession>
<proteinExistence type="predicted"/>
<feature type="transmembrane region" description="Helical" evidence="1">
    <location>
        <begin position="14"/>
        <end position="37"/>
    </location>
</feature>
<keyword evidence="1" id="KW-0812">Transmembrane</keyword>
<evidence type="ECO:0000313" key="3">
    <source>
        <dbReference type="Proteomes" id="UP000465778"/>
    </source>
</evidence>
<keyword evidence="1" id="KW-0472">Membrane</keyword>
<protein>
    <recommendedName>
        <fullName evidence="4">DUF3949 domain-containing protein</fullName>
    </recommendedName>
</protein>
<evidence type="ECO:0000256" key="1">
    <source>
        <dbReference type="SAM" id="Phobius"/>
    </source>
</evidence>
<gene>
    <name evidence="2" type="ORF">KIS1582_1992</name>
</gene>
<dbReference type="Pfam" id="PF13133">
    <property type="entry name" value="DUF3949"/>
    <property type="match status" value="1"/>
</dbReference>
<evidence type="ECO:0000313" key="2">
    <source>
        <dbReference type="EMBL" id="KAF0824177.1"/>
    </source>
</evidence>
<dbReference type="EMBL" id="VDEM01000018">
    <property type="protein sequence ID" value="KAF0824177.1"/>
    <property type="molecule type" value="Genomic_DNA"/>
</dbReference>